<evidence type="ECO:0000313" key="4">
    <source>
        <dbReference type="EMBL" id="RDU42774.1"/>
    </source>
</evidence>
<protein>
    <submittedName>
        <fullName evidence="4">Glycosyltransferase</fullName>
    </submittedName>
</protein>
<accession>A0A3D8H7R5</accession>
<dbReference type="PANTHER" id="PTHR45947:SF3">
    <property type="entry name" value="SULFOQUINOVOSYL TRANSFERASE SQD2"/>
    <property type="match status" value="1"/>
</dbReference>
<dbReference type="RefSeq" id="WP_104271109.1">
    <property type="nucleotide sequence ID" value="NZ_PSSW01000008.1"/>
</dbReference>
<comment type="caution">
    <text evidence="4">The sequence shown here is derived from an EMBL/GenBank/DDBJ whole genome shotgun (WGS) entry which is preliminary data.</text>
</comment>
<dbReference type="AlphaFoldDB" id="A0A3D8H7R5"/>
<dbReference type="InterPro" id="IPR028098">
    <property type="entry name" value="Glyco_trans_4-like_N"/>
</dbReference>
<keyword evidence="1" id="KW-0812">Transmembrane</keyword>
<dbReference type="InterPro" id="IPR050194">
    <property type="entry name" value="Glycosyltransferase_grp1"/>
</dbReference>
<dbReference type="SUPFAM" id="SSF53756">
    <property type="entry name" value="UDP-Glycosyltransferase/glycogen phosphorylase"/>
    <property type="match status" value="1"/>
</dbReference>
<keyword evidence="1" id="KW-0472">Membrane</keyword>
<dbReference type="PANTHER" id="PTHR45947">
    <property type="entry name" value="SULFOQUINOVOSYL TRANSFERASE SQD2"/>
    <property type="match status" value="1"/>
</dbReference>
<dbReference type="Pfam" id="PF00534">
    <property type="entry name" value="Glycos_transf_1"/>
    <property type="match status" value="1"/>
</dbReference>
<evidence type="ECO:0000256" key="1">
    <source>
        <dbReference type="SAM" id="Phobius"/>
    </source>
</evidence>
<dbReference type="Proteomes" id="UP000256431">
    <property type="component" value="Unassembled WGS sequence"/>
</dbReference>
<name>A0A3D8H7R5_9GAMM</name>
<dbReference type="GO" id="GO:0016757">
    <property type="term" value="F:glycosyltransferase activity"/>
    <property type="evidence" value="ECO:0007669"/>
    <property type="project" value="InterPro"/>
</dbReference>
<gene>
    <name evidence="4" type="ORF">DXI23_03670</name>
</gene>
<dbReference type="InterPro" id="IPR001296">
    <property type="entry name" value="Glyco_trans_1"/>
</dbReference>
<proteinExistence type="predicted"/>
<evidence type="ECO:0000259" key="3">
    <source>
        <dbReference type="Pfam" id="PF13439"/>
    </source>
</evidence>
<evidence type="ECO:0000259" key="2">
    <source>
        <dbReference type="Pfam" id="PF00534"/>
    </source>
</evidence>
<feature type="domain" description="Glycosyl transferase family 1" evidence="2">
    <location>
        <begin position="189"/>
        <end position="353"/>
    </location>
</feature>
<dbReference type="Pfam" id="PF13439">
    <property type="entry name" value="Glyco_transf_4"/>
    <property type="match status" value="1"/>
</dbReference>
<keyword evidence="5" id="KW-1185">Reference proteome</keyword>
<dbReference type="Gene3D" id="3.40.50.2000">
    <property type="entry name" value="Glycogen Phosphorylase B"/>
    <property type="match status" value="2"/>
</dbReference>
<evidence type="ECO:0000313" key="5">
    <source>
        <dbReference type="Proteomes" id="UP000256431"/>
    </source>
</evidence>
<feature type="domain" description="Glycosyltransferase subfamily 4-like N-terminal" evidence="3">
    <location>
        <begin position="22"/>
        <end position="178"/>
    </location>
</feature>
<organism evidence="4 5">
    <name type="scientific">Marinobacter flavimaris</name>
    <dbReference type="NCBI Taxonomy" id="262076"/>
    <lineage>
        <taxon>Bacteria</taxon>
        <taxon>Pseudomonadati</taxon>
        <taxon>Pseudomonadota</taxon>
        <taxon>Gammaproteobacteria</taxon>
        <taxon>Pseudomonadales</taxon>
        <taxon>Marinobacteraceae</taxon>
        <taxon>Marinobacter</taxon>
    </lineage>
</organism>
<reference evidence="4 5" key="1">
    <citation type="submission" date="2018-08" db="EMBL/GenBank/DDBJ databases">
        <title>Genome sequence of Marinobacter flavimaris KCTC 12185.</title>
        <authorList>
            <person name="Chun J."/>
            <person name="Kim B.-Y."/>
            <person name="Choi S.-B."/>
            <person name="Kwak M.-J."/>
        </authorList>
    </citation>
    <scope>NUCLEOTIDE SEQUENCE [LARGE SCALE GENOMIC DNA]</scope>
    <source>
        <strain evidence="4 5">KCTC 12185</strain>
    </source>
</reference>
<keyword evidence="1" id="KW-1133">Transmembrane helix</keyword>
<dbReference type="EMBL" id="QRDH01000001">
    <property type="protein sequence ID" value="RDU42774.1"/>
    <property type="molecule type" value="Genomic_DNA"/>
</dbReference>
<sequence>MSSVKSSSDAIRILHITFNMGIGGTEQVIRQLVLATREQGIHHEIVCIDGLRGAMGDLLAEAGVPVHTLDRSPGFDWALIRSLRALIRSGKFDIVHCHQYTPFVYGRLAALGTEARVVFTEHGRFYPDRFRWKAIFINPLLAIITPALVAISSATRKALALYEFIPRYRIRVIYNGIQPLSADPDRVAEIRAELCIAEGAFVFGTVSRLDPVKNQKMMLRAFARCLETCPNSALVMVGDGPDRENLEVQARSLGISDKVRFTGFINEPAQYLALMDCFLLTSHTEGTSMTLLESMSLAIPAVVTDVGGNPEIVKGGETGLLVRGGDTEQFAGGMVMLQQSPELCERLGQCAQERFRQRFSVVAMADGYRQLYDQVIQSRIV</sequence>
<feature type="transmembrane region" description="Helical" evidence="1">
    <location>
        <begin position="134"/>
        <end position="154"/>
    </location>
</feature>
<keyword evidence="4" id="KW-0808">Transferase</keyword>